<dbReference type="AlphaFoldDB" id="A0AAU9K5Z9"/>
<protein>
    <recommendedName>
        <fullName evidence="1">UBC core domain-containing protein</fullName>
    </recommendedName>
</protein>
<dbReference type="InterPro" id="IPR050113">
    <property type="entry name" value="Ub_conjugating_enzyme"/>
</dbReference>
<comment type="caution">
    <text evidence="2">The sequence shown here is derived from an EMBL/GenBank/DDBJ whole genome shotgun (WGS) entry which is preliminary data.</text>
</comment>
<dbReference type="Proteomes" id="UP001162131">
    <property type="component" value="Unassembled WGS sequence"/>
</dbReference>
<proteinExistence type="predicted"/>
<evidence type="ECO:0000259" key="1">
    <source>
        <dbReference type="PROSITE" id="PS50127"/>
    </source>
</evidence>
<name>A0AAU9K5Z9_9CILI</name>
<dbReference type="InterPro" id="IPR016135">
    <property type="entry name" value="UBQ-conjugating_enzyme/RWD"/>
</dbReference>
<dbReference type="EMBL" id="CAJZBQ010000060">
    <property type="protein sequence ID" value="CAG9335004.1"/>
    <property type="molecule type" value="Genomic_DNA"/>
</dbReference>
<dbReference type="InterPro" id="IPR000608">
    <property type="entry name" value="UBC"/>
</dbReference>
<dbReference type="Gene3D" id="3.10.110.10">
    <property type="entry name" value="Ubiquitin Conjugating Enzyme"/>
    <property type="match status" value="1"/>
</dbReference>
<reference evidence="2" key="1">
    <citation type="submission" date="2021-09" db="EMBL/GenBank/DDBJ databases">
        <authorList>
            <consortium name="AG Swart"/>
            <person name="Singh M."/>
            <person name="Singh A."/>
            <person name="Seah K."/>
            <person name="Emmerich C."/>
        </authorList>
    </citation>
    <scope>NUCLEOTIDE SEQUENCE</scope>
    <source>
        <strain evidence="2">ATCC30299</strain>
    </source>
</reference>
<dbReference type="SUPFAM" id="SSF54495">
    <property type="entry name" value="UBC-like"/>
    <property type="match status" value="1"/>
</dbReference>
<dbReference type="Pfam" id="PF00179">
    <property type="entry name" value="UQ_con"/>
    <property type="match status" value="1"/>
</dbReference>
<sequence>MLSRALRRLQREAENIENDESLAKQMKILNKDDQDMIWRVSFNGPEHSLYEGEEFVLQFTFEQNYPIEAPEVVFVGKPPIHEHVYSNGFICLSILYTGWKPSMTVASTVLSIVSMLASAEKKKKPKNDKEMIRTTKGERAKDQEWIFEDDTC</sequence>
<evidence type="ECO:0000313" key="3">
    <source>
        <dbReference type="Proteomes" id="UP001162131"/>
    </source>
</evidence>
<dbReference type="PROSITE" id="PS50127">
    <property type="entry name" value="UBC_2"/>
    <property type="match status" value="1"/>
</dbReference>
<organism evidence="2 3">
    <name type="scientific">Blepharisma stoltei</name>
    <dbReference type="NCBI Taxonomy" id="1481888"/>
    <lineage>
        <taxon>Eukaryota</taxon>
        <taxon>Sar</taxon>
        <taxon>Alveolata</taxon>
        <taxon>Ciliophora</taxon>
        <taxon>Postciliodesmatophora</taxon>
        <taxon>Heterotrichea</taxon>
        <taxon>Heterotrichida</taxon>
        <taxon>Blepharismidae</taxon>
        <taxon>Blepharisma</taxon>
    </lineage>
</organism>
<feature type="domain" description="UBC core" evidence="1">
    <location>
        <begin position="4"/>
        <end position="152"/>
    </location>
</feature>
<accession>A0AAU9K5Z9</accession>
<keyword evidence="3" id="KW-1185">Reference proteome</keyword>
<dbReference type="SMART" id="SM00212">
    <property type="entry name" value="UBCc"/>
    <property type="match status" value="1"/>
</dbReference>
<dbReference type="PANTHER" id="PTHR24067">
    <property type="entry name" value="UBIQUITIN-CONJUGATING ENZYME E2"/>
    <property type="match status" value="1"/>
</dbReference>
<evidence type="ECO:0000313" key="2">
    <source>
        <dbReference type="EMBL" id="CAG9335004.1"/>
    </source>
</evidence>
<dbReference type="CDD" id="cd23808">
    <property type="entry name" value="UBCc_UBE2W"/>
    <property type="match status" value="1"/>
</dbReference>
<gene>
    <name evidence="2" type="ORF">BSTOLATCC_MIC62585</name>
</gene>